<dbReference type="InterPro" id="IPR024705">
    <property type="entry name" value="Ssp411"/>
</dbReference>
<protein>
    <submittedName>
        <fullName evidence="1">11532_t:CDS:1</fullName>
    </submittedName>
</protein>
<sequence length="268" mass="30365">MISALSRAYDAIRDVKYRELAENAARFIKDQLYDSDKKILLRSFREGPGEVEGFVDDYSNLIEGLLDLYQSTFNESYLAWAIDLQDQQNSLFYDEEGGGAFFNVGKSNKNILVRLKDDHDGAEPSANSVSVSNLLRLGHIVDKSDYNAKAEQTLKYFVKRLDRTPYAMPAMVASLMLYLKGIKQIVVVGSEQEAIVQNYIDKIKERFMPNKILLVAKENGEVLNERCEMIKSIMQAGESVPSVHICENFTCGMPINDVHELEEKLIES</sequence>
<dbReference type="InterPro" id="IPR008928">
    <property type="entry name" value="6-hairpin_glycosidase_sf"/>
</dbReference>
<organism evidence="1 2">
    <name type="scientific">Funneliformis geosporum</name>
    <dbReference type="NCBI Taxonomy" id="1117311"/>
    <lineage>
        <taxon>Eukaryota</taxon>
        <taxon>Fungi</taxon>
        <taxon>Fungi incertae sedis</taxon>
        <taxon>Mucoromycota</taxon>
        <taxon>Glomeromycotina</taxon>
        <taxon>Glomeromycetes</taxon>
        <taxon>Glomerales</taxon>
        <taxon>Glomeraceae</taxon>
        <taxon>Funneliformis</taxon>
    </lineage>
</organism>
<dbReference type="AlphaFoldDB" id="A0A9W4SJC0"/>
<dbReference type="EMBL" id="CAMKVN010000886">
    <property type="protein sequence ID" value="CAI2172010.1"/>
    <property type="molecule type" value="Genomic_DNA"/>
</dbReference>
<evidence type="ECO:0000313" key="2">
    <source>
        <dbReference type="Proteomes" id="UP001153678"/>
    </source>
</evidence>
<evidence type="ECO:0000313" key="1">
    <source>
        <dbReference type="EMBL" id="CAI2172010.1"/>
    </source>
</evidence>
<dbReference type="GO" id="GO:0005975">
    <property type="term" value="P:carbohydrate metabolic process"/>
    <property type="evidence" value="ECO:0007669"/>
    <property type="project" value="InterPro"/>
</dbReference>
<accession>A0A9W4SJC0</accession>
<dbReference type="SUPFAM" id="SSF48208">
    <property type="entry name" value="Six-hairpin glycosidases"/>
    <property type="match status" value="1"/>
</dbReference>
<dbReference type="PANTHER" id="PTHR42899">
    <property type="entry name" value="SPERMATOGENESIS-ASSOCIATED PROTEIN 20"/>
    <property type="match status" value="1"/>
</dbReference>
<proteinExistence type="predicted"/>
<dbReference type="PANTHER" id="PTHR42899:SF1">
    <property type="entry name" value="SPERMATOGENESIS-ASSOCIATED PROTEIN 20"/>
    <property type="match status" value="1"/>
</dbReference>
<dbReference type="Proteomes" id="UP001153678">
    <property type="component" value="Unassembled WGS sequence"/>
</dbReference>
<dbReference type="OrthoDB" id="1923667at2759"/>
<name>A0A9W4SJC0_9GLOM</name>
<comment type="caution">
    <text evidence="1">The sequence shown here is derived from an EMBL/GenBank/DDBJ whole genome shotgun (WGS) entry which is preliminary data.</text>
</comment>
<gene>
    <name evidence="1" type="ORF">FWILDA_LOCUS5365</name>
</gene>
<dbReference type="Gene3D" id="1.50.10.20">
    <property type="match status" value="1"/>
</dbReference>
<reference evidence="1" key="1">
    <citation type="submission" date="2022-08" db="EMBL/GenBank/DDBJ databases">
        <authorList>
            <person name="Kallberg Y."/>
            <person name="Tangrot J."/>
            <person name="Rosling A."/>
        </authorList>
    </citation>
    <scope>NUCLEOTIDE SEQUENCE</scope>
    <source>
        <strain evidence="1">Wild A</strain>
    </source>
</reference>
<keyword evidence="2" id="KW-1185">Reference proteome</keyword>